<dbReference type="PROSITE" id="PS51367">
    <property type="entry name" value="THAUMATIN_2"/>
    <property type="match status" value="1"/>
</dbReference>
<evidence type="ECO:0000256" key="1">
    <source>
        <dbReference type="SAM" id="Phobius"/>
    </source>
</evidence>
<proteinExistence type="predicted"/>
<feature type="transmembrane region" description="Helical" evidence="1">
    <location>
        <begin position="18"/>
        <end position="35"/>
    </location>
</feature>
<dbReference type="Gene3D" id="2.60.110.10">
    <property type="entry name" value="Thaumatin"/>
    <property type="match status" value="1"/>
</dbReference>
<dbReference type="OrthoDB" id="227157at2"/>
<evidence type="ECO:0000313" key="2">
    <source>
        <dbReference type="EMBL" id="ACK51474.1"/>
    </source>
</evidence>
<keyword evidence="1" id="KW-0472">Membrane</keyword>
<dbReference type="SUPFAM" id="SSF49870">
    <property type="entry name" value="Osmotin, thaumatin-like protein"/>
    <property type="match status" value="1"/>
</dbReference>
<accession>B8EM85</accession>
<dbReference type="EMBL" id="CP001280">
    <property type="protein sequence ID" value="ACK51474.1"/>
    <property type="molecule type" value="Genomic_DNA"/>
</dbReference>
<dbReference type="RefSeq" id="WP_012591543.1">
    <property type="nucleotide sequence ID" value="NC_011666.1"/>
</dbReference>
<evidence type="ECO:0000313" key="3">
    <source>
        <dbReference type="Proteomes" id="UP000002257"/>
    </source>
</evidence>
<dbReference type="STRING" id="395965.Msil_2550"/>
<dbReference type="HOGENOM" id="CLU_494179_0_0_5"/>
<name>B8EM85_METSB</name>
<gene>
    <name evidence="2" type="ordered locus">Msil_2550</name>
</gene>
<dbReference type="KEGG" id="msl:Msil_2550"/>
<reference evidence="2 3" key="1">
    <citation type="journal article" date="2010" name="J. Bacteriol.">
        <title>Complete genome sequence of the aerobic facultative methanotroph Methylocella silvestris BL2.</title>
        <authorList>
            <person name="Chen Y."/>
            <person name="Crombie A."/>
            <person name="Rahman M.T."/>
            <person name="Dedysh S.N."/>
            <person name="Liesack W."/>
            <person name="Stott M.B."/>
            <person name="Alam M."/>
            <person name="Theisen A.R."/>
            <person name="Murrell J.C."/>
            <person name="Dunfield P.F."/>
        </authorList>
    </citation>
    <scope>NUCLEOTIDE SEQUENCE [LARGE SCALE GENOMIC DNA]</scope>
    <source>
        <strain evidence="3">DSM 15510 / CIP 108128 / LMG 27833 / NCIMB 13906 / BL2</strain>
    </source>
</reference>
<organism evidence="2 3">
    <name type="scientific">Methylocella silvestris (strain DSM 15510 / CIP 108128 / LMG 27833 / NCIMB 13906 / BL2)</name>
    <dbReference type="NCBI Taxonomy" id="395965"/>
    <lineage>
        <taxon>Bacteria</taxon>
        <taxon>Pseudomonadati</taxon>
        <taxon>Pseudomonadota</taxon>
        <taxon>Alphaproteobacteria</taxon>
        <taxon>Hyphomicrobiales</taxon>
        <taxon>Beijerinckiaceae</taxon>
        <taxon>Methylocella</taxon>
    </lineage>
</organism>
<sequence>MDFAAFQRPKPRGWGTRIFFTVMLTPFLCLCWWAIVSPRFGGAAIAAEVQSPQARSAVDRCLAQLPSPTPFAPSHRVVQLVNCSNQTLLGAANAAGKPGAPLTSVFPREKTWVMKPFGAANNLNVLTIDIPLEWEATIGAGATGPRLWTRTGCRYDISSDRAQCETGGCAGVYDCSKAKLGASVGTTVSEWTFYQHVTSPDGTISYFKDSPDISAVDGVNLTMDIQPVGGTSVDPFDAQGGHDIQWLAENYPLTQHGMDLRADNLCIPAFRLLRSDLTSGIYGFVIINNKGKPVGGDATVACFSNCGRYAFPTTPDQSCDDSNHNSTCYRWKSFCLADSTKYGMACQKDQDCPEGGGCWNNPGSALDHTCQGRAFIKQQTCPSNICTFPYGYVDPKNNQKYYSTQPPFGHCTDVAADPAACIGDDTIHGVLNKAYTWPNDPQTYAGNASLYRVVFAPGGTSVPITPAGPIPVCNTLPAIYGYSAQYGGPNSGTKPCDISVNKNKAVFAVAHPQSPPPAPPVPWACNLAPTGAGNEGVICRWRPGGVTRVPR</sequence>
<keyword evidence="1" id="KW-0812">Transmembrane</keyword>
<keyword evidence="1" id="KW-1133">Transmembrane helix</keyword>
<dbReference type="InterPro" id="IPR037176">
    <property type="entry name" value="Osmotin/thaumatin-like_sf"/>
</dbReference>
<dbReference type="InterPro" id="IPR001938">
    <property type="entry name" value="Thaumatin"/>
</dbReference>
<dbReference type="AlphaFoldDB" id="B8EM85"/>
<protein>
    <submittedName>
        <fullName evidence="2">Thaumatin pathogenesis-related protein</fullName>
    </submittedName>
</protein>
<dbReference type="Proteomes" id="UP000002257">
    <property type="component" value="Chromosome"/>
</dbReference>
<keyword evidence="3" id="KW-1185">Reference proteome</keyword>
<dbReference type="SMART" id="SM00205">
    <property type="entry name" value="THN"/>
    <property type="match status" value="1"/>
</dbReference>